<dbReference type="Pfam" id="PF03432">
    <property type="entry name" value="Relaxase"/>
    <property type="match status" value="1"/>
</dbReference>
<proteinExistence type="predicted"/>
<evidence type="ECO:0000313" key="3">
    <source>
        <dbReference type="EMBL" id="GGF27234.1"/>
    </source>
</evidence>
<protein>
    <recommendedName>
        <fullName evidence="2">MobA/VirD2-like nuclease domain-containing protein</fullName>
    </recommendedName>
</protein>
<name>A0ABQ1UX39_9BACT</name>
<dbReference type="Proteomes" id="UP000632273">
    <property type="component" value="Unassembled WGS sequence"/>
</dbReference>
<dbReference type="RefSeq" id="WP_188816217.1">
    <property type="nucleotide sequence ID" value="NZ_BMHT01000011.1"/>
</dbReference>
<evidence type="ECO:0000256" key="1">
    <source>
        <dbReference type="SAM" id="MobiDB-lite"/>
    </source>
</evidence>
<comment type="caution">
    <text evidence="3">The sequence shown here is derived from an EMBL/GenBank/DDBJ whole genome shotgun (WGS) entry which is preliminary data.</text>
</comment>
<keyword evidence="4" id="KW-1185">Reference proteome</keyword>
<reference evidence="4" key="1">
    <citation type="journal article" date="2019" name="Int. J. Syst. Evol. Microbiol.">
        <title>The Global Catalogue of Microorganisms (GCM) 10K type strain sequencing project: providing services to taxonomists for standard genome sequencing and annotation.</title>
        <authorList>
            <consortium name="The Broad Institute Genomics Platform"/>
            <consortium name="The Broad Institute Genome Sequencing Center for Infectious Disease"/>
            <person name="Wu L."/>
            <person name="Ma J."/>
        </authorList>
    </citation>
    <scope>NUCLEOTIDE SEQUENCE [LARGE SCALE GENOMIC DNA]</scope>
    <source>
        <strain evidence="4">CGMCC 1.15197</strain>
    </source>
</reference>
<dbReference type="InterPro" id="IPR005094">
    <property type="entry name" value="Endonuclease_MobA/VirD2"/>
</dbReference>
<feature type="domain" description="MobA/VirD2-like nuclease" evidence="2">
    <location>
        <begin position="26"/>
        <end position="151"/>
    </location>
</feature>
<evidence type="ECO:0000259" key="2">
    <source>
        <dbReference type="Pfam" id="PF03432"/>
    </source>
</evidence>
<evidence type="ECO:0000313" key="4">
    <source>
        <dbReference type="Proteomes" id="UP000632273"/>
    </source>
</evidence>
<organism evidence="3 4">
    <name type="scientific">Hymenobacter cavernae</name>
    <dbReference type="NCBI Taxonomy" id="2044852"/>
    <lineage>
        <taxon>Bacteria</taxon>
        <taxon>Pseudomonadati</taxon>
        <taxon>Bacteroidota</taxon>
        <taxon>Cytophagia</taxon>
        <taxon>Cytophagales</taxon>
        <taxon>Hymenobacteraceae</taxon>
        <taxon>Hymenobacter</taxon>
    </lineage>
</organism>
<gene>
    <name evidence="3" type="ORF">GCM10011383_43600</name>
</gene>
<accession>A0ABQ1UX39</accession>
<sequence>MIAKTVTGSDFTGALEYGAGLRSDRTNKQAELLSVANLGSNNVHGMAAEMRAVADMSDRIKQAVWHTVLSWAPGELVDREQKLKAAAMYCELMGASLDRHQVAVFEHKDKQHPHIHIYINRVPTDGGPALRTDQNYARNVKATRQIREQLGMAPLPSRRQSTKDLDPQKELARGYVRDVLTAALQDGAIRSVDQLVAHLRTKEIEAYLKRDGKGLLVGSSFRYQESNVKGTEIGIKAKQLRDHFSQYGREALRPSDSLAPGRGGSHMANAGTGMRTEPLLSLNDRAGEGSGGPTADDAEQNENQVRRKRRRPKL</sequence>
<feature type="region of interest" description="Disordered" evidence="1">
    <location>
        <begin position="252"/>
        <end position="314"/>
    </location>
</feature>
<dbReference type="EMBL" id="BMHT01000011">
    <property type="protein sequence ID" value="GGF27234.1"/>
    <property type="molecule type" value="Genomic_DNA"/>
</dbReference>